<proteinExistence type="predicted"/>
<dbReference type="Proteomes" id="UP000248326">
    <property type="component" value="Unassembled WGS sequence"/>
</dbReference>
<keyword evidence="3" id="KW-1185">Reference proteome</keyword>
<dbReference type="InterPro" id="IPR018777">
    <property type="entry name" value="Replication_initiator_prot_A"/>
</dbReference>
<sequence>MTSKASRSARKPARRPTPRQHISSWDEQNVGRLGLVSIQERIPETFDHWQIDFTINGRPARLTCDALSKYGGVPHGLDGDVANAIIDMFIENGAPEDGVVHTTAYQVLKRAQLDTSGRYYKSLKSALFRLRTATYSASEAWYDARRQWTTVTFNYFSELEFTSDYASDEDDLDLTSASVLRIRLAEPIVRSIRAKHLKPLDREFIASLERPLTRALFRLLDARRYPPDARDTPLSQFATPLVAWAEACKIVDLRTNKIRETLANAHDDLTQRGYLKEVRYDGRGRKQTITYVFQDDLPQQTVEAVELSDATLALTTRGVSTTVARQLTETFGKTHVFERIEKFKALQASGYHMRNPVAILVDVVRSDADKYTPPGYVEPSVRAGRERQTLERPAPTPPEPPALPEDPEERASNAIRTVQFLMRDRLTTSEYAALRLAMLDGTLDTLVVVQQVTLASVERRLDAFSDELRQAVHGAVS</sequence>
<dbReference type="RefSeq" id="WP_110887820.1">
    <property type="nucleotide sequence ID" value="NZ_QJSX01000013.1"/>
</dbReference>
<evidence type="ECO:0000313" key="2">
    <source>
        <dbReference type="EMBL" id="PYE52051.1"/>
    </source>
</evidence>
<evidence type="ECO:0000256" key="1">
    <source>
        <dbReference type="SAM" id="MobiDB-lite"/>
    </source>
</evidence>
<reference evidence="2 3" key="1">
    <citation type="submission" date="2018-06" db="EMBL/GenBank/DDBJ databases">
        <title>Genomic Encyclopedia of Type Strains, Phase IV (KMG-IV): sequencing the most valuable type-strain genomes for metagenomic binning, comparative biology and taxonomic classification.</title>
        <authorList>
            <person name="Goeker M."/>
        </authorList>
    </citation>
    <scope>NUCLEOTIDE SEQUENCE [LARGE SCALE GENOMIC DNA]</scope>
    <source>
        <strain evidence="2 3">DSM 18048</strain>
    </source>
</reference>
<feature type="compositionally biased region" description="Basic residues" evidence="1">
    <location>
        <begin position="7"/>
        <end position="18"/>
    </location>
</feature>
<comment type="caution">
    <text evidence="2">The sequence shown here is derived from an EMBL/GenBank/DDBJ whole genome shotgun (WGS) entry which is preliminary data.</text>
</comment>
<feature type="region of interest" description="Disordered" evidence="1">
    <location>
        <begin position="374"/>
        <end position="409"/>
    </location>
</feature>
<evidence type="ECO:0000313" key="3">
    <source>
        <dbReference type="Proteomes" id="UP000248326"/>
    </source>
</evidence>
<feature type="compositionally biased region" description="Pro residues" evidence="1">
    <location>
        <begin position="394"/>
        <end position="404"/>
    </location>
</feature>
<dbReference type="AlphaFoldDB" id="A0A318S8E2"/>
<gene>
    <name evidence="2" type="ORF">DES52_11397</name>
</gene>
<dbReference type="Pfam" id="PF10134">
    <property type="entry name" value="RPA"/>
    <property type="match status" value="1"/>
</dbReference>
<name>A0A318S8E2_9DEIO</name>
<feature type="region of interest" description="Disordered" evidence="1">
    <location>
        <begin position="1"/>
        <end position="21"/>
    </location>
</feature>
<dbReference type="OrthoDB" id="73210at2"/>
<accession>A0A318S8E2</accession>
<organism evidence="2 3">
    <name type="scientific">Deinococcus yavapaiensis KR-236</name>
    <dbReference type="NCBI Taxonomy" id="694435"/>
    <lineage>
        <taxon>Bacteria</taxon>
        <taxon>Thermotogati</taxon>
        <taxon>Deinococcota</taxon>
        <taxon>Deinococci</taxon>
        <taxon>Deinococcales</taxon>
        <taxon>Deinococcaceae</taxon>
        <taxon>Deinococcus</taxon>
    </lineage>
</organism>
<protein>
    <submittedName>
        <fullName evidence="2">Plasmid replication initiation protein</fullName>
    </submittedName>
</protein>
<dbReference type="EMBL" id="QJSX01000013">
    <property type="protein sequence ID" value="PYE52051.1"/>
    <property type="molecule type" value="Genomic_DNA"/>
</dbReference>